<reference evidence="1" key="2">
    <citation type="journal article" date="2021" name="PeerJ">
        <title>Extensive microbial diversity within the chicken gut microbiome revealed by metagenomics and culture.</title>
        <authorList>
            <person name="Gilroy R."/>
            <person name="Ravi A."/>
            <person name="Getino M."/>
            <person name="Pursley I."/>
            <person name="Horton D.L."/>
            <person name="Alikhan N.F."/>
            <person name="Baker D."/>
            <person name="Gharbi K."/>
            <person name="Hall N."/>
            <person name="Watson M."/>
            <person name="Adriaenssens E.M."/>
            <person name="Foster-Nyarko E."/>
            <person name="Jarju S."/>
            <person name="Secka A."/>
            <person name="Antonio M."/>
            <person name="Oren A."/>
            <person name="Chaudhuri R.R."/>
            <person name="La Ragione R."/>
            <person name="Hildebrand F."/>
            <person name="Pallen M.J."/>
        </authorList>
    </citation>
    <scope>NUCLEOTIDE SEQUENCE</scope>
    <source>
        <strain evidence="1">10532</strain>
    </source>
</reference>
<organism evidence="1 2">
    <name type="scientific">Candidatus Gallitreponema excrementavium</name>
    <dbReference type="NCBI Taxonomy" id="2840840"/>
    <lineage>
        <taxon>Bacteria</taxon>
        <taxon>Pseudomonadati</taxon>
        <taxon>Spirochaetota</taxon>
        <taxon>Spirochaetia</taxon>
        <taxon>Spirochaetales</taxon>
        <taxon>Candidatus Gallitreponema</taxon>
    </lineage>
</organism>
<dbReference type="AlphaFoldDB" id="A0A9D9HMT3"/>
<evidence type="ECO:0000313" key="1">
    <source>
        <dbReference type="EMBL" id="MBO8456884.1"/>
    </source>
</evidence>
<protein>
    <submittedName>
        <fullName evidence="1">Uncharacterized protein</fullName>
    </submittedName>
</protein>
<comment type="caution">
    <text evidence="1">The sequence shown here is derived from an EMBL/GenBank/DDBJ whole genome shotgun (WGS) entry which is preliminary data.</text>
</comment>
<evidence type="ECO:0000313" key="2">
    <source>
        <dbReference type="Proteomes" id="UP000823638"/>
    </source>
</evidence>
<name>A0A9D9HMT3_9SPIR</name>
<gene>
    <name evidence="1" type="ORF">IAA81_01495</name>
</gene>
<proteinExistence type="predicted"/>
<dbReference type="EMBL" id="JADIMM010000022">
    <property type="protein sequence ID" value="MBO8456884.1"/>
    <property type="molecule type" value="Genomic_DNA"/>
</dbReference>
<accession>A0A9D9HMT3</accession>
<dbReference type="Proteomes" id="UP000823638">
    <property type="component" value="Unassembled WGS sequence"/>
</dbReference>
<sequence>MQAQDKFYNDARRMVSRDYDKENALKELKRLFIGSSPDECSKCGLSEDLFSFWVGNYGENFADTYEKLGEINSLLYGEEEAGTGLSPSDWGEIREIISSYGDSLDLKFLTDVMNIILKHWKI</sequence>
<reference evidence="1" key="1">
    <citation type="submission" date="2020-10" db="EMBL/GenBank/DDBJ databases">
        <authorList>
            <person name="Gilroy R."/>
        </authorList>
    </citation>
    <scope>NUCLEOTIDE SEQUENCE</scope>
    <source>
        <strain evidence="1">10532</strain>
    </source>
</reference>